<comment type="caution">
    <text evidence="1">The sequence shown here is derived from an EMBL/GenBank/DDBJ whole genome shotgun (WGS) entry which is preliminary data.</text>
</comment>
<proteinExistence type="predicted"/>
<evidence type="ECO:0000313" key="1">
    <source>
        <dbReference type="EMBL" id="RKO20430.1"/>
    </source>
</evidence>
<dbReference type="EMBL" id="RBNH01000024">
    <property type="protein sequence ID" value="RKO20430.1"/>
    <property type="molecule type" value="Genomic_DNA"/>
</dbReference>
<gene>
    <name evidence="1" type="ORF">D7Z96_18855</name>
</gene>
<name>A0A3B0FKM0_PSEPS</name>
<dbReference type="AlphaFoldDB" id="A0A3B0FKM0"/>
<sequence length="235" mass="26783">MTREENYVEHVLQAGEGLTGLSLEQLGFEPRLEDLTGEQRNFLGPDDLEWMGQITPERRDRSLVQAKLLAGALWEACVVLIDQLFEDLASLRKLSTIDREDIANSFVLSWLPPRQAQKYDVGFVQRFLLVAADMTGALARGWSRPSCVAQELALRCLFDQVEVLEDSYDLDLADDWRGRLEEQLFEDMDSELLYQDAMDGFEDDIGLAMQLGLAPMNVEDWFQPFTDTSVPPFVR</sequence>
<dbReference type="RefSeq" id="WP_120693540.1">
    <property type="nucleotide sequence ID" value="NZ_RBNH01000024.1"/>
</dbReference>
<reference evidence="1 2" key="1">
    <citation type="submission" date="2018-10" db="EMBL/GenBank/DDBJ databases">
        <title>Genome-guide identification and characterization of bacteria that degrade polycyclic aromatic hydrocarbons and resist hexavalent chromium simultaneously.</title>
        <authorList>
            <person name="Feng H."/>
        </authorList>
    </citation>
    <scope>NUCLEOTIDE SEQUENCE [LARGE SCALE GENOMIC DNA]</scope>
    <source>
        <strain evidence="1 2">J015</strain>
    </source>
</reference>
<reference evidence="2" key="2">
    <citation type="submission" date="2018-10" db="EMBL/GenBank/DDBJ databases">
        <authorList>
            <person name="Wang Y."/>
            <person name="Wang J."/>
            <person name="Yang X."/>
            <person name="Wang Z."/>
            <person name="Huang Y."/>
        </authorList>
    </citation>
    <scope>NUCLEOTIDE SEQUENCE [LARGE SCALE GENOMIC DNA]</scope>
    <source>
        <strain evidence="2">J015</strain>
    </source>
</reference>
<organism evidence="1 2">
    <name type="scientific">Pseudarthrobacter phenanthrenivorans</name>
    <name type="common">Arthrobacter phenanthrenivorans</name>
    <dbReference type="NCBI Taxonomy" id="361575"/>
    <lineage>
        <taxon>Bacteria</taxon>
        <taxon>Bacillati</taxon>
        <taxon>Actinomycetota</taxon>
        <taxon>Actinomycetes</taxon>
        <taxon>Micrococcales</taxon>
        <taxon>Micrococcaceae</taxon>
        <taxon>Pseudarthrobacter</taxon>
    </lineage>
</organism>
<accession>A0A3B0FKM0</accession>
<evidence type="ECO:0000313" key="2">
    <source>
        <dbReference type="Proteomes" id="UP000273159"/>
    </source>
</evidence>
<protein>
    <submittedName>
        <fullName evidence="1">Uncharacterized protein</fullName>
    </submittedName>
</protein>
<dbReference type="Proteomes" id="UP000273159">
    <property type="component" value="Unassembled WGS sequence"/>
</dbReference>